<dbReference type="GO" id="GO:0055085">
    <property type="term" value="P:transmembrane transport"/>
    <property type="evidence" value="ECO:0007669"/>
    <property type="project" value="InterPro"/>
</dbReference>
<keyword evidence="10" id="KW-1185">Reference proteome</keyword>
<dbReference type="Pfam" id="PF00153">
    <property type="entry name" value="Mito_carr"/>
    <property type="match status" value="3"/>
</dbReference>
<evidence type="ECO:0000256" key="2">
    <source>
        <dbReference type="ARBA" id="ARBA00006375"/>
    </source>
</evidence>
<keyword evidence="5" id="KW-0677">Repeat</keyword>
<dbReference type="PROSITE" id="PS50920">
    <property type="entry name" value="SOLCAR"/>
    <property type="match status" value="3"/>
</dbReference>
<dbReference type="InterPro" id="IPR018108">
    <property type="entry name" value="MCP_transmembrane"/>
</dbReference>
<keyword evidence="4 7" id="KW-0812">Transmembrane</keyword>
<comment type="subcellular location">
    <subcellularLocation>
        <location evidence="1">Membrane</location>
        <topology evidence="1">Multi-pass membrane protein</topology>
    </subcellularLocation>
</comment>
<evidence type="ECO:0000256" key="3">
    <source>
        <dbReference type="ARBA" id="ARBA00022448"/>
    </source>
</evidence>
<comment type="caution">
    <text evidence="9">The sequence shown here is derived from an EMBL/GenBank/DDBJ whole genome shotgun (WGS) entry which is preliminary data.</text>
</comment>
<proteinExistence type="inferred from homology"/>
<keyword evidence="3 8" id="KW-0813">Transport</keyword>
<keyword evidence="6 7" id="KW-0472">Membrane</keyword>
<reference evidence="9" key="1">
    <citation type="submission" date="2023-07" db="EMBL/GenBank/DDBJ databases">
        <title>Chromosome-level genome assembly of Artemia franciscana.</title>
        <authorList>
            <person name="Jo E."/>
        </authorList>
    </citation>
    <scope>NUCLEOTIDE SEQUENCE</scope>
    <source>
        <tissue evidence="9">Whole body</tissue>
    </source>
</reference>
<protein>
    <recommendedName>
        <fullName evidence="11">Mitochondrial thiamine pyrophosphate carrier</fullName>
    </recommendedName>
</protein>
<dbReference type="Proteomes" id="UP001187531">
    <property type="component" value="Unassembled WGS sequence"/>
</dbReference>
<dbReference type="InterPro" id="IPR023395">
    <property type="entry name" value="MCP_dom_sf"/>
</dbReference>
<sequence length="270" mass="29921">MLQIEPIRRHSQTSRYRGLMQACGDIWRREGIAGFWKGHVPAQLLSVIYGSVQFVSYDRLYSNLKLLSNETNEVLIRGVAGGCGGCLATLVSYPTDVLRTRFSSQGEFKVYTSLNQAMASILKEDGYRGFFRGLQPSLLQIFPYVAIQFGLYKPCGDLVKHILGSSTMNENITTIESMIAGGICGGTAKMVVYPFDLVKRRLQVQGFEKARMGFGKLETYIGSVECFRKTLSSEGIVGLFKGISPSLVKAVTVSALSFSLYEFFYNISSL</sequence>
<gene>
    <name evidence="9" type="ORF">QYM36_014824</name>
</gene>
<dbReference type="Gene3D" id="1.50.40.10">
    <property type="entry name" value="Mitochondrial carrier domain"/>
    <property type="match status" value="1"/>
</dbReference>
<evidence type="ECO:0000256" key="5">
    <source>
        <dbReference type="ARBA" id="ARBA00022737"/>
    </source>
</evidence>
<comment type="similarity">
    <text evidence="2 8">Belongs to the mitochondrial carrier (TC 2.A.29) family.</text>
</comment>
<dbReference type="AlphaFoldDB" id="A0AA88HGC4"/>
<evidence type="ECO:0008006" key="11">
    <source>
        <dbReference type="Google" id="ProtNLM"/>
    </source>
</evidence>
<accession>A0AA88HGC4</accession>
<evidence type="ECO:0000256" key="1">
    <source>
        <dbReference type="ARBA" id="ARBA00004141"/>
    </source>
</evidence>
<evidence type="ECO:0000256" key="4">
    <source>
        <dbReference type="ARBA" id="ARBA00022692"/>
    </source>
</evidence>
<evidence type="ECO:0000313" key="9">
    <source>
        <dbReference type="EMBL" id="KAK2706926.1"/>
    </source>
</evidence>
<name>A0AA88HGC4_ARTSF</name>
<dbReference type="EMBL" id="JAVRJZ010000019">
    <property type="protein sequence ID" value="KAK2706926.1"/>
    <property type="molecule type" value="Genomic_DNA"/>
</dbReference>
<feature type="repeat" description="Solcar" evidence="7">
    <location>
        <begin position="172"/>
        <end position="267"/>
    </location>
</feature>
<feature type="repeat" description="Solcar" evidence="7">
    <location>
        <begin position="72"/>
        <end position="158"/>
    </location>
</feature>
<organism evidence="9 10">
    <name type="scientific">Artemia franciscana</name>
    <name type="common">Brine shrimp</name>
    <name type="synonym">Artemia sanfranciscana</name>
    <dbReference type="NCBI Taxonomy" id="6661"/>
    <lineage>
        <taxon>Eukaryota</taxon>
        <taxon>Metazoa</taxon>
        <taxon>Ecdysozoa</taxon>
        <taxon>Arthropoda</taxon>
        <taxon>Crustacea</taxon>
        <taxon>Branchiopoda</taxon>
        <taxon>Anostraca</taxon>
        <taxon>Artemiidae</taxon>
        <taxon>Artemia</taxon>
    </lineage>
</organism>
<evidence type="ECO:0000256" key="7">
    <source>
        <dbReference type="PROSITE-ProRule" id="PRU00282"/>
    </source>
</evidence>
<dbReference type="PANTHER" id="PTHR24089">
    <property type="entry name" value="SOLUTE CARRIER FAMILY 25"/>
    <property type="match status" value="1"/>
</dbReference>
<dbReference type="InterPro" id="IPR002067">
    <property type="entry name" value="MCP"/>
</dbReference>
<evidence type="ECO:0000313" key="10">
    <source>
        <dbReference type="Proteomes" id="UP001187531"/>
    </source>
</evidence>
<dbReference type="PRINTS" id="PR00926">
    <property type="entry name" value="MITOCARRIER"/>
</dbReference>
<evidence type="ECO:0000256" key="6">
    <source>
        <dbReference type="ARBA" id="ARBA00023136"/>
    </source>
</evidence>
<evidence type="ECO:0000256" key="8">
    <source>
        <dbReference type="RuleBase" id="RU000488"/>
    </source>
</evidence>
<dbReference type="GO" id="GO:0016020">
    <property type="term" value="C:membrane"/>
    <property type="evidence" value="ECO:0007669"/>
    <property type="project" value="UniProtKB-SubCell"/>
</dbReference>
<feature type="repeat" description="Solcar" evidence="7">
    <location>
        <begin position="1"/>
        <end position="63"/>
    </location>
</feature>
<dbReference type="SUPFAM" id="SSF103506">
    <property type="entry name" value="Mitochondrial carrier"/>
    <property type="match status" value="1"/>
</dbReference>